<evidence type="ECO:0000313" key="2">
    <source>
        <dbReference type="EMBL" id="MFC3072435.1"/>
    </source>
</evidence>
<keyword evidence="3" id="KW-1185">Reference proteome</keyword>
<keyword evidence="1" id="KW-0732">Signal</keyword>
<proteinExistence type="predicted"/>
<organism evidence="2 3">
    <name type="scientific">Shinella pollutisoli</name>
    <dbReference type="NCBI Taxonomy" id="2250594"/>
    <lineage>
        <taxon>Bacteria</taxon>
        <taxon>Pseudomonadati</taxon>
        <taxon>Pseudomonadota</taxon>
        <taxon>Alphaproteobacteria</taxon>
        <taxon>Hyphomicrobiales</taxon>
        <taxon>Rhizobiaceae</taxon>
        <taxon>Shinella</taxon>
    </lineage>
</organism>
<protein>
    <submittedName>
        <fullName evidence="2">Cellulose biosynthesis protein BcsN</fullName>
    </submittedName>
</protein>
<feature type="signal peptide" evidence="1">
    <location>
        <begin position="1"/>
        <end position="19"/>
    </location>
</feature>
<evidence type="ECO:0000313" key="3">
    <source>
        <dbReference type="Proteomes" id="UP001595377"/>
    </source>
</evidence>
<sequence>MRFLAVSTLLLSLAGCSTVSDPFLETGSIRPDAPPLSSDVAPDFAAALLPAAGAVESVRQTVRDDDLEQTIVYANATAMAGENALTVRIGLPGKGAAFRRAPTRGAILAEMRASLPGVAMTIEPAPGGNMHGVYGYATGALGASGSCLYAWQYVKRIAPAAEATAVGQWRAPAYAAQVRLRFCDPAIPRERIAALMDGLRLKPVTRETLDMLRFAAGNGSIRAKAAPVVAAETVSVEPRRVAKRSVVAEEPAGESAAVARTVRVPLPGEILAEDDKREVKVAKVPLPETTAALD</sequence>
<dbReference type="InterPro" id="IPR031482">
    <property type="entry name" value="CBP_BcsN"/>
</dbReference>
<evidence type="ECO:0000256" key="1">
    <source>
        <dbReference type="SAM" id="SignalP"/>
    </source>
</evidence>
<comment type="caution">
    <text evidence="2">The sequence shown here is derived from an EMBL/GenBank/DDBJ whole genome shotgun (WGS) entry which is preliminary data.</text>
</comment>
<dbReference type="RefSeq" id="WP_257316251.1">
    <property type="nucleotide sequence ID" value="NZ_JANFDG010000018.1"/>
</dbReference>
<gene>
    <name evidence="2" type="primary">bcsN</name>
    <name evidence="2" type="ORF">ACFOHH_04875</name>
</gene>
<dbReference type="PROSITE" id="PS51257">
    <property type="entry name" value="PROKAR_LIPOPROTEIN"/>
    <property type="match status" value="1"/>
</dbReference>
<dbReference type="Pfam" id="PF17038">
    <property type="entry name" value="CBP_BcsN"/>
    <property type="match status" value="1"/>
</dbReference>
<dbReference type="Proteomes" id="UP001595377">
    <property type="component" value="Unassembled WGS sequence"/>
</dbReference>
<reference evidence="3" key="1">
    <citation type="journal article" date="2019" name="Int. J. Syst. Evol. Microbiol.">
        <title>The Global Catalogue of Microorganisms (GCM) 10K type strain sequencing project: providing services to taxonomists for standard genome sequencing and annotation.</title>
        <authorList>
            <consortium name="The Broad Institute Genomics Platform"/>
            <consortium name="The Broad Institute Genome Sequencing Center for Infectious Disease"/>
            <person name="Wu L."/>
            <person name="Ma J."/>
        </authorList>
    </citation>
    <scope>NUCLEOTIDE SEQUENCE [LARGE SCALE GENOMIC DNA]</scope>
    <source>
        <strain evidence="3">KCTC 52677</strain>
    </source>
</reference>
<dbReference type="EMBL" id="JBHRSP010000007">
    <property type="protein sequence ID" value="MFC3072435.1"/>
    <property type="molecule type" value="Genomic_DNA"/>
</dbReference>
<accession>A0ABV7DCB7</accession>
<feature type="chain" id="PRO_5047224161" evidence="1">
    <location>
        <begin position="20"/>
        <end position="294"/>
    </location>
</feature>
<name>A0ABV7DCB7_9HYPH</name>